<dbReference type="Proteomes" id="UP000515430">
    <property type="component" value="Segment"/>
</dbReference>
<protein>
    <submittedName>
        <fullName evidence="1">Uncharacterized protein</fullName>
    </submittedName>
</protein>
<sequence length="155" mass="18074">MYSNAKAGDLALRRVEVRLYSDGWSAINIFVAIPYTIERVTATRVVIDGRQYKKDTGMEHGGKGLLVPADNKEDRYGNTYDVMTWEQVEALKEDFSRFDKAFRHVHTNRRITQYCVYRAFKNKSLRQSVLLREEQFRTAVKEALEAYNVEIEIGR</sequence>
<organism evidence="1 2">
    <name type="scientific">Providencia phage vB_PreS-PibeRecoleta</name>
    <dbReference type="NCBI Taxonomy" id="2761109"/>
    <lineage>
        <taxon>Viruses</taxon>
        <taxon>Duplodnaviria</taxon>
        <taxon>Heunggongvirae</taxon>
        <taxon>Uroviricota</taxon>
        <taxon>Caudoviricetes</taxon>
        <taxon>Casjensviridae</taxon>
        <taxon>Redjacvirus</taxon>
        <taxon>Redjacvirus piberecoleta</taxon>
    </lineage>
</organism>
<dbReference type="KEGG" id="vg:62682470"/>
<name>A0A7G5B0X7_9CAUD</name>
<dbReference type="EMBL" id="MT675124">
    <property type="protein sequence ID" value="QMV29950.1"/>
    <property type="molecule type" value="Genomic_DNA"/>
</dbReference>
<evidence type="ECO:0000313" key="1">
    <source>
        <dbReference type="EMBL" id="QMV29950.1"/>
    </source>
</evidence>
<accession>A0A7G5B0X7</accession>
<evidence type="ECO:0000313" key="2">
    <source>
        <dbReference type="Proteomes" id="UP000515430"/>
    </source>
</evidence>
<dbReference type="GeneID" id="62682470"/>
<keyword evidence="2" id="KW-1185">Reference proteome</keyword>
<reference evidence="2" key="1">
    <citation type="submission" date="2020-06" db="EMBL/GenBank/DDBJ databases">
        <title>Complete genome sequences of Providencia rettgeri bacteriophages PibeRecoleta, Stilesk and PatoteraRojo.</title>
        <authorList>
            <person name="Batinovic S."/>
            <person name="Chan H.T."/>
            <person name="Stiles J."/>
            <person name="Petrovski S."/>
        </authorList>
    </citation>
    <scope>NUCLEOTIDE SEQUENCE [LARGE SCALE GENOMIC DNA]</scope>
</reference>
<dbReference type="RefSeq" id="YP_009999836.1">
    <property type="nucleotide sequence ID" value="NC_053009.1"/>
</dbReference>
<proteinExistence type="predicted"/>